<dbReference type="Pfam" id="PF13561">
    <property type="entry name" value="adh_short_C2"/>
    <property type="match status" value="1"/>
</dbReference>
<reference evidence="5 6" key="1">
    <citation type="journal article" date="2013" name="BMC Genomics">
        <title>Reconstruction of the lipid metabolism for the microalga Monoraphidium neglectum from its genome sequence reveals characteristics suitable for biofuel production.</title>
        <authorList>
            <person name="Bogen C."/>
            <person name="Al-Dilaimi A."/>
            <person name="Albersmeier A."/>
            <person name="Wichmann J."/>
            <person name="Grundmann M."/>
            <person name="Rupp O."/>
            <person name="Lauersen K.J."/>
            <person name="Blifernez-Klassen O."/>
            <person name="Kalinowski J."/>
            <person name="Goesmann A."/>
            <person name="Mussgnug J.H."/>
            <person name="Kruse O."/>
        </authorList>
    </citation>
    <scope>NUCLEOTIDE SEQUENCE [LARGE SCALE GENOMIC DNA]</scope>
    <source>
        <strain evidence="5 6">SAG 48.87</strain>
    </source>
</reference>
<proteinExistence type="inferred from homology"/>
<dbReference type="Proteomes" id="UP000054498">
    <property type="component" value="Unassembled WGS sequence"/>
</dbReference>
<dbReference type="STRING" id="145388.A0A0D2MQT4"/>
<dbReference type="GeneID" id="25728198"/>
<keyword evidence="3" id="KW-0560">Oxidoreductase</keyword>
<gene>
    <name evidence="5" type="ORF">MNEG_10981</name>
</gene>
<dbReference type="AlphaFoldDB" id="A0A0D2MQT4"/>
<evidence type="ECO:0000256" key="3">
    <source>
        <dbReference type="ARBA" id="ARBA00023002"/>
    </source>
</evidence>
<comment type="similarity">
    <text evidence="1 4">Belongs to the short-chain dehydrogenases/reductases (SDR) family.</text>
</comment>
<sequence length="282" mass="28836">METRQWSIVTGGNRGLGFEVARSLVARGRPIIIAVRDEAAGDRAAAELRAVAGARVEVLRLDASSGDSIAAFAAEVGARFPGQIDLLVNNAGIFIDSFDAPSHAATVATNTDGPVDVTLALLPHLARGARVVMVASALGQLGALSPDYADPIRAAVTLDEVKAAARRFDPGSPLLKINPLTPSYSVSKAALIRAAQILAEAPGFAAKGITVVAVCPGWCRTDMSKAAEEKTGAQAPHTAQQGAASILAAALETGSIPNSSFSHDGALLDWTAKPALSVTGEG</sequence>
<dbReference type="PRINTS" id="PR00081">
    <property type="entry name" value="GDHRDH"/>
</dbReference>
<name>A0A0D2MQT4_9CHLO</name>
<dbReference type="Pfam" id="PF00106">
    <property type="entry name" value="adh_short"/>
    <property type="match status" value="1"/>
</dbReference>
<evidence type="ECO:0000256" key="2">
    <source>
        <dbReference type="ARBA" id="ARBA00022857"/>
    </source>
</evidence>
<keyword evidence="2" id="KW-0521">NADP</keyword>
<organism evidence="5 6">
    <name type="scientific">Monoraphidium neglectum</name>
    <dbReference type="NCBI Taxonomy" id="145388"/>
    <lineage>
        <taxon>Eukaryota</taxon>
        <taxon>Viridiplantae</taxon>
        <taxon>Chlorophyta</taxon>
        <taxon>core chlorophytes</taxon>
        <taxon>Chlorophyceae</taxon>
        <taxon>CS clade</taxon>
        <taxon>Sphaeropleales</taxon>
        <taxon>Selenastraceae</taxon>
        <taxon>Monoraphidium</taxon>
    </lineage>
</organism>
<evidence type="ECO:0000256" key="4">
    <source>
        <dbReference type="RuleBase" id="RU000363"/>
    </source>
</evidence>
<protein>
    <submittedName>
        <fullName evidence="5">Uncharacterized protein</fullName>
    </submittedName>
</protein>
<dbReference type="OrthoDB" id="1933717at2759"/>
<dbReference type="KEGG" id="mng:MNEG_10981"/>
<dbReference type="RefSeq" id="XP_013896000.1">
    <property type="nucleotide sequence ID" value="XM_014040546.1"/>
</dbReference>
<dbReference type="SUPFAM" id="SSF51735">
    <property type="entry name" value="NAD(P)-binding Rossmann-fold domains"/>
    <property type="match status" value="1"/>
</dbReference>
<evidence type="ECO:0000313" key="5">
    <source>
        <dbReference type="EMBL" id="KIY96980.1"/>
    </source>
</evidence>
<dbReference type="InterPro" id="IPR036291">
    <property type="entry name" value="NAD(P)-bd_dom_sf"/>
</dbReference>
<dbReference type="InterPro" id="IPR002347">
    <property type="entry name" value="SDR_fam"/>
</dbReference>
<dbReference type="GO" id="GO:0016491">
    <property type="term" value="F:oxidoreductase activity"/>
    <property type="evidence" value="ECO:0007669"/>
    <property type="project" value="UniProtKB-KW"/>
</dbReference>
<keyword evidence="6" id="KW-1185">Reference proteome</keyword>
<dbReference type="PANTHER" id="PTHR43963">
    <property type="entry name" value="CARBONYL REDUCTASE 1-RELATED"/>
    <property type="match status" value="1"/>
</dbReference>
<dbReference type="PANTHER" id="PTHR43963:SF6">
    <property type="entry name" value="CHAIN DEHYDROGENASE FAMILY PROTEIN, PUTATIVE (AFU_ORTHOLOGUE AFUA_3G15350)-RELATED"/>
    <property type="match status" value="1"/>
</dbReference>
<dbReference type="PRINTS" id="PR00080">
    <property type="entry name" value="SDRFAMILY"/>
</dbReference>
<accession>A0A0D2MQT4</accession>
<dbReference type="EMBL" id="KK102761">
    <property type="protein sequence ID" value="KIY96980.1"/>
    <property type="molecule type" value="Genomic_DNA"/>
</dbReference>
<dbReference type="Gene3D" id="3.40.50.720">
    <property type="entry name" value="NAD(P)-binding Rossmann-like Domain"/>
    <property type="match status" value="1"/>
</dbReference>
<evidence type="ECO:0000313" key="6">
    <source>
        <dbReference type="Proteomes" id="UP000054498"/>
    </source>
</evidence>
<evidence type="ECO:0000256" key="1">
    <source>
        <dbReference type="ARBA" id="ARBA00006484"/>
    </source>
</evidence>